<protein>
    <submittedName>
        <fullName evidence="1">Uncharacterized protein</fullName>
    </submittedName>
</protein>
<proteinExistence type="predicted"/>
<keyword evidence="2" id="KW-1185">Reference proteome</keyword>
<evidence type="ECO:0000313" key="1">
    <source>
        <dbReference type="EMBL" id="EAA19204.1"/>
    </source>
</evidence>
<reference evidence="1 2" key="1">
    <citation type="journal article" date="2002" name="Nature">
        <title>Genome sequence and comparative analysis of the model rodent malaria parasite Plasmodium yoelii yoelii.</title>
        <authorList>
            <person name="Carlton J.M."/>
            <person name="Angiuoli S.V."/>
            <person name="Suh B.B."/>
            <person name="Kooij T.W."/>
            <person name="Pertea M."/>
            <person name="Silva J.C."/>
            <person name="Ermolaeva M.D."/>
            <person name="Allen J.E."/>
            <person name="Selengut J.D."/>
            <person name="Koo H.L."/>
            <person name="Peterson J.D."/>
            <person name="Pop M."/>
            <person name="Kosack D.S."/>
            <person name="Shumway M.F."/>
            <person name="Bidwell S.L."/>
            <person name="Shallom S.J."/>
            <person name="van Aken S.E."/>
            <person name="Riedmuller S.B."/>
            <person name="Feldblyum T.V."/>
            <person name="Cho J.K."/>
            <person name="Quackenbush J."/>
            <person name="Sedegah M."/>
            <person name="Shoaibi A."/>
            <person name="Cummings L.M."/>
            <person name="Florens L."/>
            <person name="Yates J.R."/>
            <person name="Raine J.D."/>
            <person name="Sinden R.E."/>
            <person name="Harris M.A."/>
            <person name="Cunningham D.A."/>
            <person name="Preiser P.R."/>
            <person name="Bergman L.W."/>
            <person name="Vaidya A.B."/>
            <person name="van Lin L.H."/>
            <person name="Janse C.J."/>
            <person name="Waters A.P."/>
            <person name="Smith H.O."/>
            <person name="White O.R."/>
            <person name="Salzberg S.L."/>
            <person name="Venter J.C."/>
            <person name="Fraser C.M."/>
            <person name="Hoffman S.L."/>
            <person name="Gardner M.J."/>
            <person name="Carucci D.J."/>
        </authorList>
    </citation>
    <scope>NUCLEOTIDE SEQUENCE [LARGE SCALE GENOMIC DNA]</scope>
    <source>
        <strain evidence="1 2">17XNL</strain>
    </source>
</reference>
<accession>Q7R9H4</accession>
<dbReference type="InParanoid" id="Q7R9H4"/>
<name>Q7R9H4_PLAYO</name>
<dbReference type="PaxDb" id="73239-Q7R9H4"/>
<comment type="caution">
    <text evidence="1">The sequence shown here is derived from an EMBL/GenBank/DDBJ whole genome shotgun (WGS) entry which is preliminary data.</text>
</comment>
<dbReference type="Proteomes" id="UP000008553">
    <property type="component" value="Unassembled WGS sequence"/>
</dbReference>
<evidence type="ECO:0000313" key="2">
    <source>
        <dbReference type="Proteomes" id="UP000008553"/>
    </source>
</evidence>
<gene>
    <name evidence="1" type="ORF">PY06888</name>
</gene>
<dbReference type="EMBL" id="AABL01002412">
    <property type="protein sequence ID" value="EAA19204.1"/>
    <property type="molecule type" value="Genomic_DNA"/>
</dbReference>
<organism evidence="1 2">
    <name type="scientific">Plasmodium yoelii yoelii</name>
    <dbReference type="NCBI Taxonomy" id="73239"/>
    <lineage>
        <taxon>Eukaryota</taxon>
        <taxon>Sar</taxon>
        <taxon>Alveolata</taxon>
        <taxon>Apicomplexa</taxon>
        <taxon>Aconoidasida</taxon>
        <taxon>Haemosporida</taxon>
        <taxon>Plasmodiidae</taxon>
        <taxon>Plasmodium</taxon>
        <taxon>Plasmodium (Vinckeia)</taxon>
    </lineage>
</organism>
<sequence>LCPFLVAYLEFWFHLVINIRNKTYIKLVFKL</sequence>
<feature type="non-terminal residue" evidence="1">
    <location>
        <position position="1"/>
    </location>
</feature>
<dbReference type="AlphaFoldDB" id="Q7R9H4"/>